<proteinExistence type="predicted"/>
<evidence type="ECO:0000313" key="4">
    <source>
        <dbReference type="Proteomes" id="UP001165080"/>
    </source>
</evidence>
<keyword evidence="4" id="KW-1185">Reference proteome</keyword>
<dbReference type="Proteomes" id="UP001165080">
    <property type="component" value="Unassembled WGS sequence"/>
</dbReference>
<keyword evidence="2" id="KW-0472">Membrane</keyword>
<protein>
    <submittedName>
        <fullName evidence="3">Uncharacterized protein</fullName>
    </submittedName>
</protein>
<evidence type="ECO:0000256" key="2">
    <source>
        <dbReference type="SAM" id="Phobius"/>
    </source>
</evidence>
<feature type="compositionally biased region" description="Basic and acidic residues" evidence="1">
    <location>
        <begin position="557"/>
        <end position="566"/>
    </location>
</feature>
<feature type="transmembrane region" description="Helical" evidence="2">
    <location>
        <begin position="41"/>
        <end position="58"/>
    </location>
</feature>
<evidence type="ECO:0000256" key="1">
    <source>
        <dbReference type="SAM" id="MobiDB-lite"/>
    </source>
</evidence>
<comment type="caution">
    <text evidence="3">The sequence shown here is derived from an EMBL/GenBank/DDBJ whole genome shotgun (WGS) entry which is preliminary data.</text>
</comment>
<accession>A0A9W6EZK1</accession>
<sequence>MTRRDVGACLVTVQSEIKIPALRSALSTLPRPAAAGKCSRVLLALLIAALVVGLALYHRSGSLERCLGRHLRERAASHLEVVHFGAAQVAAHVGEPLGEQLWACSQLQHALRAAAAAATNSSTACEVDGDGGGDVFDGEGGGGGGSGRCGAFLEFFGPGLCAFDVAVQLPFTAVGLMPSYPRLANVSAALTGLHRGRMRLLEGGGDGGGGGLDAELKELLPAAAVAAAAPPPGVVVQVNLHHAGGGRVGGGGDNEDAEDDKAALEVVRKLLERGAVHAAVLVLPTAPAATAGAAAAATARLQAASLLGAAAAGGLAAFWGGFDGVPVSEQDLRERPWPPPGAAAAAAAPASAPNRATVATLFLARRRAPPPAVHVLAPLRAADPSIRSELVGQLCRYLLDTAAASNMTVHVAGLTLSGPEFEHRMVKSQKLPVLLHALAAPSVAPSDVVLIVDATDTLAQTSTAALLERYLARGAPVMTVATEINCWPPQFVPWCRFYDGGGGGEGAGSAGAPAVAAVAAAEAGAGAGSGEVAQQQQRRSVLAEGAKATAAAAQRQGGKEEVERRSQGGHPSPLPNRFINSGGFMGRAVVVEKYLRDIVESLRGPSSTSNWLPGCCSCLEPDDQALLACAYLFDDNPYGITMDIRTDFFYSVFLASQNLAVAARGRGGGGGAGGGGGGGAVGWRWANNLTNATPAIVHGNGWDGKARLEALRGLIVGSAERADPGYEFWLDGQRTRYDELCPPAEGEGEGEAEGV</sequence>
<gene>
    <name evidence="3" type="primary">PLEST000151</name>
    <name evidence="3" type="ORF">PLESTB_000371700</name>
</gene>
<feature type="region of interest" description="Disordered" evidence="1">
    <location>
        <begin position="329"/>
        <end position="349"/>
    </location>
</feature>
<name>A0A9W6EZK1_9CHLO</name>
<dbReference type="CDD" id="cd22997">
    <property type="entry name" value="GT_LH"/>
    <property type="match status" value="1"/>
</dbReference>
<keyword evidence="2" id="KW-1133">Transmembrane helix</keyword>
<reference evidence="3 4" key="1">
    <citation type="journal article" date="2023" name="Commun. Biol.">
        <title>Reorganization of the ancestral sex-determining regions during the evolution of trioecy in Pleodorina starrii.</title>
        <authorList>
            <person name="Takahashi K."/>
            <person name="Suzuki S."/>
            <person name="Kawai-Toyooka H."/>
            <person name="Yamamoto K."/>
            <person name="Hamaji T."/>
            <person name="Ootsuki R."/>
            <person name="Yamaguchi H."/>
            <person name="Kawachi M."/>
            <person name="Higashiyama T."/>
            <person name="Nozaki H."/>
        </authorList>
    </citation>
    <scope>NUCLEOTIDE SEQUENCE [LARGE SCALE GENOMIC DNA]</scope>
    <source>
        <strain evidence="3 4">NIES-4479</strain>
    </source>
</reference>
<dbReference type="AlphaFoldDB" id="A0A9W6EZK1"/>
<keyword evidence="2" id="KW-0812">Transmembrane</keyword>
<evidence type="ECO:0000313" key="3">
    <source>
        <dbReference type="EMBL" id="GLC50370.1"/>
    </source>
</evidence>
<feature type="compositionally biased region" description="Low complexity" evidence="1">
    <location>
        <begin position="544"/>
        <end position="553"/>
    </location>
</feature>
<feature type="region of interest" description="Disordered" evidence="1">
    <location>
        <begin position="544"/>
        <end position="578"/>
    </location>
</feature>
<organism evidence="3 4">
    <name type="scientific">Pleodorina starrii</name>
    <dbReference type="NCBI Taxonomy" id="330485"/>
    <lineage>
        <taxon>Eukaryota</taxon>
        <taxon>Viridiplantae</taxon>
        <taxon>Chlorophyta</taxon>
        <taxon>core chlorophytes</taxon>
        <taxon>Chlorophyceae</taxon>
        <taxon>CS clade</taxon>
        <taxon>Chlamydomonadales</taxon>
        <taxon>Volvocaceae</taxon>
        <taxon>Pleodorina</taxon>
    </lineage>
</organism>
<dbReference type="EMBL" id="BRXU01000003">
    <property type="protein sequence ID" value="GLC50370.1"/>
    <property type="molecule type" value="Genomic_DNA"/>
</dbReference>